<organism evidence="1 2">
    <name type="scientific">Halobacteriovorax marinus</name>
    <dbReference type="NCBI Taxonomy" id="97084"/>
    <lineage>
        <taxon>Bacteria</taxon>
        <taxon>Pseudomonadati</taxon>
        <taxon>Bdellovibrionota</taxon>
        <taxon>Bacteriovoracia</taxon>
        <taxon>Bacteriovoracales</taxon>
        <taxon>Halobacteriovoraceae</taxon>
        <taxon>Halobacteriovorax</taxon>
    </lineage>
</organism>
<dbReference type="InterPro" id="IPR029062">
    <property type="entry name" value="Class_I_gatase-like"/>
</dbReference>
<dbReference type="PANTHER" id="PTHR43068:SF1">
    <property type="entry name" value="SLR1854 PROTEIN"/>
    <property type="match status" value="1"/>
</dbReference>
<gene>
    <name evidence="1" type="ORF">A9Q84_00910</name>
</gene>
<dbReference type="SUPFAM" id="SSF52317">
    <property type="entry name" value="Class I glutamine amidotransferase-like"/>
    <property type="match status" value="1"/>
</dbReference>
<evidence type="ECO:0008006" key="3">
    <source>
        <dbReference type="Google" id="ProtNLM"/>
    </source>
</evidence>
<dbReference type="Pfam" id="PF17124">
    <property type="entry name" value="ThiJ_like"/>
    <property type="match status" value="1"/>
</dbReference>
<dbReference type="AlphaFoldDB" id="A0A1Y5FBM2"/>
<dbReference type="Gene3D" id="3.40.50.880">
    <property type="match status" value="1"/>
</dbReference>
<reference evidence="2" key="1">
    <citation type="journal article" date="2017" name="Proc. Natl. Acad. Sci. U.S.A.">
        <title>Simulation of Deepwater Horizon oil plume reveals substrate specialization within a complex community of hydrocarbon-degraders.</title>
        <authorList>
            <person name="Hu P."/>
            <person name="Dubinsky E.A."/>
            <person name="Probst A.J."/>
            <person name="Wang J."/>
            <person name="Sieber C.M.K."/>
            <person name="Tom L.M."/>
            <person name="Gardinali P."/>
            <person name="Banfield J.F."/>
            <person name="Atlas R.M."/>
            <person name="Andersen G.L."/>
        </authorList>
    </citation>
    <scope>NUCLEOTIDE SEQUENCE [LARGE SCALE GENOMIC DNA]</scope>
</reference>
<evidence type="ECO:0000313" key="1">
    <source>
        <dbReference type="EMBL" id="OUR99612.1"/>
    </source>
</evidence>
<dbReference type="InterPro" id="IPR032633">
    <property type="entry name" value="ThiJ-like"/>
</dbReference>
<proteinExistence type="predicted"/>
<sequence length="253" mass="28294">MNILIPLPARDFDPTEVAVPFKILKQHKITFATPKGEKGIADMKMIEGDGLGLFGMFLVADKNGKQAYKELTESSEFNNPISYDNINIESFDALLLPGGHAQGMKEFLESSVLQDCVAHFFDNNKPVAAICHGVLLVARSKSLKTNKSVLHTRKTTALLKSSENLAYLLTKKRLGTYYKTYPETTVEEEVIENLESESDFIQGPMVLLRDSLKKLSRGFCVRDGNYLSARWPGDAHKFATEFNGMLNEIKKLI</sequence>
<evidence type="ECO:0000313" key="2">
    <source>
        <dbReference type="Proteomes" id="UP000196531"/>
    </source>
</evidence>
<dbReference type="Proteomes" id="UP000196531">
    <property type="component" value="Unassembled WGS sequence"/>
</dbReference>
<dbReference type="PANTHER" id="PTHR43068">
    <property type="entry name" value="SLR1854 PROTEIN"/>
    <property type="match status" value="1"/>
</dbReference>
<dbReference type="EMBL" id="MAAO01000002">
    <property type="protein sequence ID" value="OUR99612.1"/>
    <property type="molecule type" value="Genomic_DNA"/>
</dbReference>
<accession>A0A1Y5FBM2</accession>
<name>A0A1Y5FBM2_9BACT</name>
<comment type="caution">
    <text evidence="1">The sequence shown here is derived from an EMBL/GenBank/DDBJ whole genome shotgun (WGS) entry which is preliminary data.</text>
</comment>
<protein>
    <recommendedName>
        <fullName evidence="3">DJ-1/PfpI domain-containing protein</fullName>
    </recommendedName>
</protein>